<dbReference type="PATRIC" id="fig|272123.3.peg.5441"/>
<dbReference type="STRING" id="272123.Anacy_5017"/>
<protein>
    <recommendedName>
        <fullName evidence="3">Uracil-DNA glycosylase superfamily</fullName>
    </recommendedName>
</protein>
<evidence type="ECO:0008006" key="3">
    <source>
        <dbReference type="Google" id="ProtNLM"/>
    </source>
</evidence>
<name>K9ZP99_ANACC</name>
<dbReference type="InterPro" id="IPR036895">
    <property type="entry name" value="Uracil-DNA_glycosylase-like_sf"/>
</dbReference>
<accession>K9ZP99</accession>
<dbReference type="AlphaFoldDB" id="K9ZP99"/>
<organism evidence="1 2">
    <name type="scientific">Anabaena cylindrica (strain ATCC 27899 / PCC 7122)</name>
    <dbReference type="NCBI Taxonomy" id="272123"/>
    <lineage>
        <taxon>Bacteria</taxon>
        <taxon>Bacillati</taxon>
        <taxon>Cyanobacteriota</taxon>
        <taxon>Cyanophyceae</taxon>
        <taxon>Nostocales</taxon>
        <taxon>Nostocaceae</taxon>
        <taxon>Anabaena</taxon>
    </lineage>
</organism>
<evidence type="ECO:0000313" key="2">
    <source>
        <dbReference type="Proteomes" id="UP000010474"/>
    </source>
</evidence>
<gene>
    <name evidence="1" type="ordered locus">Anacy_5017</name>
</gene>
<dbReference type="HOGENOM" id="CLU_073776_0_0_3"/>
<dbReference type="EMBL" id="CP003659">
    <property type="protein sequence ID" value="AFZ60357.1"/>
    <property type="molecule type" value="Genomic_DNA"/>
</dbReference>
<dbReference type="SUPFAM" id="SSF52141">
    <property type="entry name" value="Uracil-DNA glycosylase-like"/>
    <property type="match status" value="1"/>
</dbReference>
<dbReference type="OrthoDB" id="494984at2"/>
<evidence type="ECO:0000313" key="1">
    <source>
        <dbReference type="EMBL" id="AFZ60357.1"/>
    </source>
</evidence>
<dbReference type="eggNOG" id="ENOG5030PVK">
    <property type="taxonomic scope" value="Bacteria"/>
</dbReference>
<keyword evidence="2" id="KW-1185">Reference proteome</keyword>
<dbReference type="KEGG" id="acy:Anacy_5017"/>
<reference evidence="2" key="1">
    <citation type="journal article" date="2013" name="Proc. Natl. Acad. Sci. U.S.A.">
        <title>Improving the coverage of the cyanobacterial phylum using diversity-driven genome sequencing.</title>
        <authorList>
            <person name="Shih P.M."/>
            <person name="Wu D."/>
            <person name="Latifi A."/>
            <person name="Axen S.D."/>
            <person name="Fewer D.P."/>
            <person name="Talla E."/>
            <person name="Calteau A."/>
            <person name="Cai F."/>
            <person name="Tandeau de Marsac N."/>
            <person name="Rippka R."/>
            <person name="Herdman M."/>
            <person name="Sivonen K."/>
            <person name="Coursin T."/>
            <person name="Laurent T."/>
            <person name="Goodwin L."/>
            <person name="Nolan M."/>
            <person name="Davenport K.W."/>
            <person name="Han C.S."/>
            <person name="Rubin E.M."/>
            <person name="Eisen J.A."/>
            <person name="Woyke T."/>
            <person name="Gugger M."/>
            <person name="Kerfeld C.A."/>
        </authorList>
    </citation>
    <scope>NUCLEOTIDE SEQUENCE [LARGE SCALE GENOMIC DNA]</scope>
    <source>
        <strain evidence="2">ATCC 27899 / PCC 7122</strain>
    </source>
</reference>
<dbReference type="Proteomes" id="UP000010474">
    <property type="component" value="Chromosome"/>
</dbReference>
<proteinExistence type="predicted"/>
<dbReference type="RefSeq" id="WP_015216973.1">
    <property type="nucleotide sequence ID" value="NC_019771.1"/>
</dbReference>
<sequence length="257" mass="29832">MSDYLFSQFKANEFEALHKELSKVLDISQSQLQALYEVMLQEFELEGYPEHTLPRNIFHSHDQIFQKYYEEALVVGVDIPSLLEKNNNNSNKKTVAILGQDPLRKSDKKVEEIGIATPYALHLKNCREKLRNTRLYFDLIKVLLDEGYRVYLTDIFKVWVSEANCDHGLPLSKQDRTRFIQVLKTELEIFEPLAVITWGRIASSTIRSINLEVKHLEFPHPSGAANGAWCKLMLKPATRENRINFWQEKVFAYLSGL</sequence>